<dbReference type="InterPro" id="IPR056460">
    <property type="entry name" value="DUF1512_N"/>
</dbReference>
<keyword evidence="1" id="KW-0472">Membrane</keyword>
<reference evidence="5" key="1">
    <citation type="submission" date="2015-02" db="EMBL/GenBank/DDBJ databases">
        <title>Characterization of two novel Thaumarchaeota isolated from the Northern Adriatic Sea.</title>
        <authorList>
            <person name="Bayer B."/>
            <person name="Vojvoda J."/>
            <person name="Offre P."/>
            <person name="Srivastava A."/>
            <person name="Elisabeth N."/>
            <person name="Garcia J.A.L."/>
            <person name="Schleper C."/>
            <person name="Herndl G.J."/>
        </authorList>
    </citation>
    <scope>NUCLEOTIDE SEQUENCE [LARGE SCALE GENOMIC DNA]</scope>
    <source>
        <strain evidence="5">D3C</strain>
    </source>
</reference>
<evidence type="ECO:0008006" key="6">
    <source>
        <dbReference type="Google" id="ProtNLM"/>
    </source>
</evidence>
<reference evidence="4 5" key="3">
    <citation type="journal article" date="2019" name="Int. J. Syst. Evol. Microbiol.">
        <title>Nitrosopumilus adriaticus sp. nov. and Nitrosopumilus piranensis sp. nov., two ammonia-oxidizing archaea from the Adriatic Sea and members of the class Nitrososphaeria.</title>
        <authorList>
            <person name="Bayer B."/>
            <person name="Vojvoda J."/>
            <person name="Reinthaler T."/>
            <person name="Reyes C."/>
            <person name="Pinto M."/>
            <person name="Herndl G.J."/>
        </authorList>
    </citation>
    <scope>NUCLEOTIDE SEQUENCE [LARGE SCALE GENOMIC DNA]</scope>
    <source>
        <strain evidence="4 5">D3C</strain>
    </source>
</reference>
<dbReference type="KEGG" id="nid:NPIRD3C_1656"/>
<organism evidence="4 5">
    <name type="scientific">Nitrosopumilus piranensis</name>
    <dbReference type="NCBI Taxonomy" id="1582439"/>
    <lineage>
        <taxon>Archaea</taxon>
        <taxon>Nitrososphaerota</taxon>
        <taxon>Nitrososphaeria</taxon>
        <taxon>Nitrosopumilales</taxon>
        <taxon>Nitrosopumilaceae</taxon>
        <taxon>Nitrosopumilus</taxon>
    </lineage>
</organism>
<dbReference type="HOGENOM" id="CLU_062565_0_0_2"/>
<sequence length="373" mass="41833">MDFTNFDFDQLFGMKDDTNPLMMLIWILPIIIFIFYGQRIQLYVTSGEIKKGIKKLGGFREESRNELINYVNKHLNPKDNPEKKIDQFLDYFTIMPVDMDPNGIVEKVQHTVRSREDYTREHVKSLFSEINDVELSKTQTLLEIASSLQMIHKIINHMFLTAKKQNNYPLILPLQMILPFIMEQAEAMKEAIPVFKRGQPVGDGIGPMVVGKMMLHSPKEIVAFQTAVAKTEFESRKLFLLKAEGPGSTVGRPADALESIISENKLDAIIMIDAALKMEGEDSASVARGFGAAIGGIGTEKFHIEAIATKKQIPIFSIVVKQSVKEAITLMTKEIADQADDVRLQVYEMIRENTKEGQSVAIIGVGNTVGVPQ</sequence>
<dbReference type="EMBL" id="CP010868">
    <property type="protein sequence ID" value="AJM92868.1"/>
    <property type="molecule type" value="Genomic_DNA"/>
</dbReference>
<dbReference type="AlphaFoldDB" id="A0A0C5BSX0"/>
<keyword evidence="1" id="KW-0812">Transmembrane</keyword>
<evidence type="ECO:0000313" key="4">
    <source>
        <dbReference type="EMBL" id="AJM92868.1"/>
    </source>
</evidence>
<dbReference type="Proteomes" id="UP000032027">
    <property type="component" value="Chromosome"/>
</dbReference>
<feature type="transmembrane region" description="Helical" evidence="1">
    <location>
        <begin position="20"/>
        <end position="37"/>
    </location>
</feature>
<keyword evidence="5" id="KW-1185">Reference proteome</keyword>
<evidence type="ECO:0000259" key="2">
    <source>
        <dbReference type="Pfam" id="PF07431"/>
    </source>
</evidence>
<dbReference type="InterPro" id="IPR056461">
    <property type="entry name" value="DUF1512_C"/>
</dbReference>
<dbReference type="Pfam" id="PF07431">
    <property type="entry name" value="DUF1512"/>
    <property type="match status" value="1"/>
</dbReference>
<feature type="domain" description="DUF1512" evidence="2">
    <location>
        <begin position="21"/>
        <end position="196"/>
    </location>
</feature>
<name>A0A0C5BSX0_9ARCH</name>
<dbReference type="PIRSF" id="PIRSF016495">
    <property type="entry name" value="UCP016495"/>
    <property type="match status" value="1"/>
</dbReference>
<dbReference type="RefSeq" id="WP_148703637.1">
    <property type="nucleotide sequence ID" value="NZ_CP010868.1"/>
</dbReference>
<dbReference type="GeneID" id="41600761"/>
<protein>
    <recommendedName>
        <fullName evidence="6">DUF1512 domain-containing protein</fullName>
    </recommendedName>
</protein>
<dbReference type="OrthoDB" id="15121at2157"/>
<dbReference type="PATRIC" id="fig|1582439.9.peg.1706"/>
<evidence type="ECO:0000259" key="3">
    <source>
        <dbReference type="Pfam" id="PF23542"/>
    </source>
</evidence>
<keyword evidence="1" id="KW-1133">Transmembrane helix</keyword>
<dbReference type="InterPro" id="IPR009995">
    <property type="entry name" value="DUF1512"/>
</dbReference>
<dbReference type="STRING" id="1582439.NPIRD3C_1656"/>
<evidence type="ECO:0000256" key="1">
    <source>
        <dbReference type="SAM" id="Phobius"/>
    </source>
</evidence>
<accession>A0A0C5BSX0</accession>
<gene>
    <name evidence="4" type="ORF">NPIRD3C_1656</name>
</gene>
<proteinExistence type="predicted"/>
<evidence type="ECO:0000313" key="5">
    <source>
        <dbReference type="Proteomes" id="UP000032027"/>
    </source>
</evidence>
<feature type="domain" description="DUF1512" evidence="3">
    <location>
        <begin position="201"/>
        <end position="372"/>
    </location>
</feature>
<reference evidence="4 5" key="2">
    <citation type="journal article" date="2016" name="ISME J.">
        <title>Physiological and genomic characterization of two novel marine thaumarchaeal strains indicates niche differentiation.</title>
        <authorList>
            <person name="Bayer B."/>
            <person name="Vojvoda J."/>
            <person name="Offre P."/>
            <person name="Alves R.J."/>
            <person name="Elisabeth N.H."/>
            <person name="Garcia J.A."/>
            <person name="Volland J.M."/>
            <person name="Srivastava A."/>
            <person name="Schleper C."/>
            <person name="Herndl G.J."/>
        </authorList>
    </citation>
    <scope>NUCLEOTIDE SEQUENCE [LARGE SCALE GENOMIC DNA]</scope>
    <source>
        <strain evidence="4 5">D3C</strain>
    </source>
</reference>
<dbReference type="Pfam" id="PF23542">
    <property type="entry name" value="DUF1512_C"/>
    <property type="match status" value="1"/>
</dbReference>